<evidence type="ECO:0000256" key="2">
    <source>
        <dbReference type="ARBA" id="ARBA00009696"/>
    </source>
</evidence>
<gene>
    <name evidence="13" type="primary">lolB</name>
    <name evidence="15" type="ORF">SAMN05660652_00086</name>
</gene>
<keyword evidence="5 13" id="KW-0813">Transport</keyword>
<evidence type="ECO:0000256" key="3">
    <source>
        <dbReference type="ARBA" id="ARBA00011245"/>
    </source>
</evidence>
<feature type="chain" id="PRO_5011729841" description="Outer-membrane lipoprotein LolB" evidence="14">
    <location>
        <begin position="27"/>
        <end position="198"/>
    </location>
</feature>
<evidence type="ECO:0000256" key="5">
    <source>
        <dbReference type="ARBA" id="ARBA00022448"/>
    </source>
</evidence>
<evidence type="ECO:0000256" key="9">
    <source>
        <dbReference type="ARBA" id="ARBA00023139"/>
    </source>
</evidence>
<accession>A0A1G7V4G7</accession>
<dbReference type="InterPro" id="IPR004565">
    <property type="entry name" value="OM_lipoprot_LolB"/>
</dbReference>
<keyword evidence="12 13" id="KW-0449">Lipoprotein</keyword>
<evidence type="ECO:0000256" key="8">
    <source>
        <dbReference type="ARBA" id="ARBA00023136"/>
    </source>
</evidence>
<evidence type="ECO:0000256" key="11">
    <source>
        <dbReference type="ARBA" id="ARBA00023237"/>
    </source>
</evidence>
<dbReference type="SUPFAM" id="SSF89392">
    <property type="entry name" value="Prokaryotic lipoproteins and lipoprotein localization factors"/>
    <property type="match status" value="1"/>
</dbReference>
<organism evidence="15 16">
    <name type="scientific">Propionivibrio dicarboxylicus</name>
    <dbReference type="NCBI Taxonomy" id="83767"/>
    <lineage>
        <taxon>Bacteria</taxon>
        <taxon>Pseudomonadati</taxon>
        <taxon>Pseudomonadota</taxon>
        <taxon>Betaproteobacteria</taxon>
        <taxon>Rhodocyclales</taxon>
        <taxon>Rhodocyclaceae</taxon>
        <taxon>Propionivibrio</taxon>
    </lineage>
</organism>
<dbReference type="GO" id="GO:0015031">
    <property type="term" value="P:protein transport"/>
    <property type="evidence" value="ECO:0007669"/>
    <property type="project" value="UniProtKB-KW"/>
</dbReference>
<dbReference type="NCBIfam" id="TIGR00548">
    <property type="entry name" value="lolB"/>
    <property type="match status" value="1"/>
</dbReference>
<dbReference type="OrthoDB" id="5296388at2"/>
<proteinExistence type="inferred from homology"/>
<evidence type="ECO:0000256" key="4">
    <source>
        <dbReference type="ARBA" id="ARBA00016202"/>
    </source>
</evidence>
<dbReference type="Gene3D" id="2.50.20.10">
    <property type="entry name" value="Lipoprotein localisation LolA/LolB/LppX"/>
    <property type="match status" value="1"/>
</dbReference>
<comment type="function">
    <text evidence="13">Plays a critical role in the incorporation of lipoproteins in the outer membrane after they are released by the LolA protein.</text>
</comment>
<dbReference type="Proteomes" id="UP000198607">
    <property type="component" value="Unassembled WGS sequence"/>
</dbReference>
<dbReference type="RefSeq" id="WP_091931709.1">
    <property type="nucleotide sequence ID" value="NZ_FNCY01000001.1"/>
</dbReference>
<dbReference type="AlphaFoldDB" id="A0A1G7V4G7"/>
<dbReference type="STRING" id="83767.SAMN05660652_00086"/>
<dbReference type="CDD" id="cd16326">
    <property type="entry name" value="LolB"/>
    <property type="match status" value="1"/>
</dbReference>
<keyword evidence="6 13" id="KW-0732">Signal</keyword>
<comment type="subunit">
    <text evidence="3 13">Monomer.</text>
</comment>
<evidence type="ECO:0000256" key="14">
    <source>
        <dbReference type="SAM" id="SignalP"/>
    </source>
</evidence>
<dbReference type="EMBL" id="FNCY01000001">
    <property type="protein sequence ID" value="SDG54617.1"/>
    <property type="molecule type" value="Genomic_DNA"/>
</dbReference>
<feature type="signal peptide" evidence="14">
    <location>
        <begin position="1"/>
        <end position="26"/>
    </location>
</feature>
<dbReference type="PROSITE" id="PS51257">
    <property type="entry name" value="PROKAR_LIPOPROTEIN"/>
    <property type="match status" value="1"/>
</dbReference>
<name>A0A1G7V4G7_9RHOO</name>
<evidence type="ECO:0000313" key="15">
    <source>
        <dbReference type="EMBL" id="SDG54617.1"/>
    </source>
</evidence>
<dbReference type="Pfam" id="PF03550">
    <property type="entry name" value="LolB"/>
    <property type="match status" value="1"/>
</dbReference>
<comment type="subcellular location">
    <subcellularLocation>
        <location evidence="1 13">Cell outer membrane</location>
        <topology evidence="1 13">Lipid-anchor</topology>
    </subcellularLocation>
</comment>
<evidence type="ECO:0000256" key="13">
    <source>
        <dbReference type="HAMAP-Rule" id="MF_00233"/>
    </source>
</evidence>
<protein>
    <recommendedName>
        <fullName evidence="4 13">Outer-membrane lipoprotein LolB</fullName>
    </recommendedName>
</protein>
<keyword evidence="16" id="KW-1185">Reference proteome</keyword>
<sequence>MSARSFLAALAGAAALLLLVSGCASLTPAPVPPPPRDALAAFSLEGRFALNHEAKSYSGRISWTYRPNTSELLLSSPFGQGLAEIVTDADGARLTGSDGRIRTAPDAETLTREVLGYPLPLKQLADWVRGRTPPGSGRLDPLGRVLSLQQDGWQIDYGYGDDAPGSPPMRIIARQGEHVELRVFVDAWHSLSPEEAHP</sequence>
<reference evidence="15 16" key="1">
    <citation type="submission" date="2016-10" db="EMBL/GenBank/DDBJ databases">
        <authorList>
            <person name="de Groot N.N."/>
        </authorList>
    </citation>
    <scope>NUCLEOTIDE SEQUENCE [LARGE SCALE GENOMIC DNA]</scope>
    <source>
        <strain evidence="15 16">DSM 5885</strain>
    </source>
</reference>
<keyword evidence="10 13" id="KW-0143">Chaperone</keyword>
<dbReference type="GO" id="GO:0044874">
    <property type="term" value="P:lipoprotein localization to outer membrane"/>
    <property type="evidence" value="ECO:0007669"/>
    <property type="project" value="UniProtKB-UniRule"/>
</dbReference>
<evidence type="ECO:0000256" key="7">
    <source>
        <dbReference type="ARBA" id="ARBA00022927"/>
    </source>
</evidence>
<evidence type="ECO:0000256" key="10">
    <source>
        <dbReference type="ARBA" id="ARBA00023186"/>
    </source>
</evidence>
<keyword evidence="7 13" id="KW-0653">Protein transport</keyword>
<evidence type="ECO:0000313" key="16">
    <source>
        <dbReference type="Proteomes" id="UP000198607"/>
    </source>
</evidence>
<evidence type="ECO:0000256" key="1">
    <source>
        <dbReference type="ARBA" id="ARBA00004459"/>
    </source>
</evidence>
<keyword evidence="8 13" id="KW-0472">Membrane</keyword>
<keyword evidence="11 13" id="KW-0998">Cell outer membrane</keyword>
<comment type="similarity">
    <text evidence="2 13">Belongs to the LolB family.</text>
</comment>
<evidence type="ECO:0000256" key="12">
    <source>
        <dbReference type="ARBA" id="ARBA00023288"/>
    </source>
</evidence>
<dbReference type="GO" id="GO:0009279">
    <property type="term" value="C:cell outer membrane"/>
    <property type="evidence" value="ECO:0007669"/>
    <property type="project" value="UniProtKB-SubCell"/>
</dbReference>
<keyword evidence="9 13" id="KW-0564">Palmitate</keyword>
<dbReference type="HAMAP" id="MF_00233">
    <property type="entry name" value="LolB"/>
    <property type="match status" value="1"/>
</dbReference>
<evidence type="ECO:0000256" key="6">
    <source>
        <dbReference type="ARBA" id="ARBA00022729"/>
    </source>
</evidence>
<dbReference type="InterPro" id="IPR029046">
    <property type="entry name" value="LolA/LolB/LppX"/>
</dbReference>